<dbReference type="Pfam" id="PF04577">
    <property type="entry name" value="Glyco_transf_61"/>
    <property type="match status" value="1"/>
</dbReference>
<evidence type="ECO:0000313" key="8">
    <source>
        <dbReference type="RefSeq" id="XP_011075340.1"/>
    </source>
</evidence>
<evidence type="ECO:0000256" key="5">
    <source>
        <dbReference type="SAM" id="Phobius"/>
    </source>
</evidence>
<dbReference type="RefSeq" id="XP_011075340.1">
    <property type="nucleotide sequence ID" value="XM_011077038.2"/>
</dbReference>
<dbReference type="KEGG" id="sind:105159835"/>
<name>A0A6I9SX06_SESIN</name>
<dbReference type="Gramene" id="SIN_1018631.t">
    <property type="protein sequence ID" value="SIN_1018631.t"/>
    <property type="gene ID" value="SIN_1018631"/>
</dbReference>
<reference evidence="8" key="1">
    <citation type="submission" date="2025-08" db="UniProtKB">
        <authorList>
            <consortium name="RefSeq"/>
        </authorList>
    </citation>
    <scope>IDENTIFICATION</scope>
</reference>
<dbReference type="PANTHER" id="PTHR20961:SF124">
    <property type="entry name" value="GLYCOSYLTRANSFERASE"/>
    <property type="match status" value="1"/>
</dbReference>
<keyword evidence="3" id="KW-0808">Transferase</keyword>
<dbReference type="GO" id="GO:0016763">
    <property type="term" value="F:pentosyltransferase activity"/>
    <property type="evidence" value="ECO:0007669"/>
    <property type="project" value="UniProtKB-ARBA"/>
</dbReference>
<keyword evidence="5" id="KW-0472">Membrane</keyword>
<dbReference type="InParanoid" id="A0A6I9SX06"/>
<keyword evidence="7" id="KW-1185">Reference proteome</keyword>
<dbReference type="GO" id="GO:0000139">
    <property type="term" value="C:Golgi membrane"/>
    <property type="evidence" value="ECO:0007669"/>
    <property type="project" value="UniProtKB-SubCell"/>
</dbReference>
<gene>
    <name evidence="8" type="primary">LOC105159835</name>
</gene>
<feature type="domain" description="Glycosyltransferase 61 catalytic" evidence="6">
    <location>
        <begin position="347"/>
        <end position="431"/>
    </location>
</feature>
<evidence type="ECO:0000256" key="4">
    <source>
        <dbReference type="ARBA" id="ARBA00023180"/>
    </source>
</evidence>
<comment type="subcellular location">
    <subcellularLocation>
        <location evidence="1">Golgi apparatus membrane</location>
        <topology evidence="1">Single-pass type II membrane protein</topology>
    </subcellularLocation>
</comment>
<keyword evidence="5" id="KW-0812">Transmembrane</keyword>
<evidence type="ECO:0000256" key="1">
    <source>
        <dbReference type="ARBA" id="ARBA00004323"/>
    </source>
</evidence>
<dbReference type="InterPro" id="IPR007657">
    <property type="entry name" value="Glycosyltransferase_61"/>
</dbReference>
<proteinExistence type="predicted"/>
<dbReference type="InterPro" id="IPR049625">
    <property type="entry name" value="Glyco_transf_61_cat"/>
</dbReference>
<evidence type="ECO:0000256" key="3">
    <source>
        <dbReference type="ARBA" id="ARBA00022679"/>
    </source>
</evidence>
<dbReference type="GeneID" id="105159835"/>
<dbReference type="AlphaFoldDB" id="A0A6I9SX06"/>
<dbReference type="Proteomes" id="UP000504604">
    <property type="component" value="Linkage group LG4"/>
</dbReference>
<keyword evidence="2" id="KW-0328">Glycosyltransferase</keyword>
<organism evidence="7 8">
    <name type="scientific">Sesamum indicum</name>
    <name type="common">Oriental sesame</name>
    <name type="synonym">Sesamum orientale</name>
    <dbReference type="NCBI Taxonomy" id="4182"/>
    <lineage>
        <taxon>Eukaryota</taxon>
        <taxon>Viridiplantae</taxon>
        <taxon>Streptophyta</taxon>
        <taxon>Embryophyta</taxon>
        <taxon>Tracheophyta</taxon>
        <taxon>Spermatophyta</taxon>
        <taxon>Magnoliopsida</taxon>
        <taxon>eudicotyledons</taxon>
        <taxon>Gunneridae</taxon>
        <taxon>Pentapetalae</taxon>
        <taxon>asterids</taxon>
        <taxon>lamiids</taxon>
        <taxon>Lamiales</taxon>
        <taxon>Pedaliaceae</taxon>
        <taxon>Sesamum</taxon>
    </lineage>
</organism>
<dbReference type="OrthoDB" id="529273at2759"/>
<keyword evidence="5" id="KW-1133">Transmembrane helix</keyword>
<protein>
    <submittedName>
        <fullName evidence="8">Uncharacterized protein LOC105159835</fullName>
    </submittedName>
</protein>
<keyword evidence="4" id="KW-0325">Glycoprotein</keyword>
<evidence type="ECO:0000313" key="7">
    <source>
        <dbReference type="Proteomes" id="UP000504604"/>
    </source>
</evidence>
<dbReference type="PANTHER" id="PTHR20961">
    <property type="entry name" value="GLYCOSYLTRANSFERASE"/>
    <property type="match status" value="1"/>
</dbReference>
<evidence type="ECO:0000259" key="6">
    <source>
        <dbReference type="Pfam" id="PF04577"/>
    </source>
</evidence>
<feature type="transmembrane region" description="Helical" evidence="5">
    <location>
        <begin position="51"/>
        <end position="73"/>
    </location>
</feature>
<accession>A0A6I9SX06</accession>
<dbReference type="FunCoup" id="A0A6I9SX06">
    <property type="interactions" value="643"/>
</dbReference>
<sequence length="535" mass="61341">MVKYQRKNLYSQWKKSKDYYYYMFDEDEESSCSYPFTLIYANTKKRAKPKFFYFALLSLLSCCLILPPLFLFFNSNFSLLHSSDKEGRGSGTDVDGFLCSAVPNGTICCDRSSIRTDICVMRGDVRTHSASSPLVLYDTVGLNAYAPGLSDGHDDEGQVIQHEKIRPYTRKWETSVMGTIDELDLILRRESSVHQRCDVQHDVPAVVFSTGGYTGNLYHEFNDGILPLYITSQHFNKKVVFIMLEYHNWWITKYGDIISELSDFPAIDFSGDKRIHCFPEAIVGLRIHNELTVDSSLMEGNKTIRDFHDLLDRAYWPRISSLIQDEELEAQSRLAISPSVVNPIETKTEKRGLDQPKLVIVSRNGSRAITNEDSLVKMAEATGFVVEVLRPERTTELAKIYRVLNSSDVMIGVHGAAMTHFLFMKPGSVFIQVIPLGTEWAAETYYGEPAGKFGLRYIGYKILPNESSLYNDYDKNDPILNDPSSVNRKGWEFTKKIYLDRQTVKLDLKRFQKRLLRAYYYTVARKKGRSHRLSE</sequence>
<evidence type="ECO:0000256" key="2">
    <source>
        <dbReference type="ARBA" id="ARBA00022676"/>
    </source>
</evidence>